<name>A0AAN8J6Z7_PATCE</name>
<dbReference type="AlphaFoldDB" id="A0AAN8J6Z7"/>
<comment type="caution">
    <text evidence="1">The sequence shown here is derived from an EMBL/GenBank/DDBJ whole genome shotgun (WGS) entry which is preliminary data.</text>
</comment>
<keyword evidence="2" id="KW-1185">Reference proteome</keyword>
<reference evidence="1 2" key="1">
    <citation type="submission" date="2024-01" db="EMBL/GenBank/DDBJ databases">
        <title>The genome of the rayed Mediterranean limpet Patella caerulea (Linnaeus, 1758).</title>
        <authorList>
            <person name="Anh-Thu Weber A."/>
            <person name="Halstead-Nussloch G."/>
        </authorList>
    </citation>
    <scope>NUCLEOTIDE SEQUENCE [LARGE SCALE GENOMIC DNA]</scope>
    <source>
        <strain evidence="1">AATW-2023a</strain>
        <tissue evidence="1">Whole specimen</tissue>
    </source>
</reference>
<evidence type="ECO:0000313" key="1">
    <source>
        <dbReference type="EMBL" id="KAK6169759.1"/>
    </source>
</evidence>
<dbReference type="Proteomes" id="UP001347796">
    <property type="component" value="Unassembled WGS sequence"/>
</dbReference>
<dbReference type="PANTHER" id="PTHR22605:SF16">
    <property type="entry name" value="E3 UBIQUITIN-PROTEIN LIGASE RNF213"/>
    <property type="match status" value="1"/>
</dbReference>
<sequence>MKPVLQSLTKSYLEVFEEARQEREFFGLRDFYSLVKMIYSFADKKNELPCLHELEHCIRRNFGGLDSIDAVKIFDDHMKHLRLDERPHDGDPSCTPFGLIKAGLFGDGNQSDSRYLLLLTENFQALGILQEQILHNHKIQIIFGSSFPRDQEYTKVRYYDLYDW</sequence>
<evidence type="ECO:0000313" key="2">
    <source>
        <dbReference type="Proteomes" id="UP001347796"/>
    </source>
</evidence>
<proteinExistence type="predicted"/>
<dbReference type="PANTHER" id="PTHR22605">
    <property type="entry name" value="RZ-TYPE DOMAIN-CONTAINING PROTEIN"/>
    <property type="match status" value="1"/>
</dbReference>
<protein>
    <submittedName>
        <fullName evidence="1">Uncharacterized protein</fullName>
    </submittedName>
</protein>
<organism evidence="1 2">
    <name type="scientific">Patella caerulea</name>
    <name type="common">Rayed Mediterranean limpet</name>
    <dbReference type="NCBI Taxonomy" id="87958"/>
    <lineage>
        <taxon>Eukaryota</taxon>
        <taxon>Metazoa</taxon>
        <taxon>Spiralia</taxon>
        <taxon>Lophotrochozoa</taxon>
        <taxon>Mollusca</taxon>
        <taxon>Gastropoda</taxon>
        <taxon>Patellogastropoda</taxon>
        <taxon>Patelloidea</taxon>
        <taxon>Patellidae</taxon>
        <taxon>Patella</taxon>
    </lineage>
</organism>
<dbReference type="EMBL" id="JAZGQO010000015">
    <property type="protein sequence ID" value="KAK6169759.1"/>
    <property type="molecule type" value="Genomic_DNA"/>
</dbReference>
<dbReference type="InterPro" id="IPR031248">
    <property type="entry name" value="RNF213"/>
</dbReference>
<accession>A0AAN8J6Z7</accession>
<dbReference type="GO" id="GO:0004842">
    <property type="term" value="F:ubiquitin-protein transferase activity"/>
    <property type="evidence" value="ECO:0007669"/>
    <property type="project" value="InterPro"/>
</dbReference>
<dbReference type="GO" id="GO:0016887">
    <property type="term" value="F:ATP hydrolysis activity"/>
    <property type="evidence" value="ECO:0007669"/>
    <property type="project" value="InterPro"/>
</dbReference>
<gene>
    <name evidence="1" type="ORF">SNE40_020748</name>
</gene>